<proteinExistence type="predicted"/>
<sequence>MKRMKSLWIAVLLLMVSTTVSAQCTFRNTAFKSGEFLTYNLYYNWKFVWVKAGTASMSIVQSTKNGKPAYRTSLVTRGNHKVDDFFVLRDTLLSYTGTDMSPMYFRKGAREGKRYTVDEDFYSYSGGKCHVKMHRKHNDGSHSWKKVSYDDCVFDMLNIFLRARSFDPANWKKGYVVKFPIVDGDGRTPAQIKFAGRETIKADNGVKYRCLRLAYQEYEKGKYKRIVDFYITDDENHVPVRLDMFLKFGSAKAFLIGMKGVRNPVTSIVK</sequence>
<protein>
    <submittedName>
        <fullName evidence="2">DUF3108 domain-containing protein</fullName>
    </submittedName>
</protein>
<dbReference type="OrthoDB" id="9808473at2"/>
<feature type="chain" id="PRO_5021244516" evidence="1">
    <location>
        <begin position="23"/>
        <end position="270"/>
    </location>
</feature>
<dbReference type="Pfam" id="PF11306">
    <property type="entry name" value="DUF3108"/>
    <property type="match status" value="1"/>
</dbReference>
<accession>A0A4Y8VUS2</accession>
<keyword evidence="1" id="KW-0732">Signal</keyword>
<organism evidence="2 3">
    <name type="scientific">Segatella hominis</name>
    <dbReference type="NCBI Taxonomy" id="2518605"/>
    <lineage>
        <taxon>Bacteria</taxon>
        <taxon>Pseudomonadati</taxon>
        <taxon>Bacteroidota</taxon>
        <taxon>Bacteroidia</taxon>
        <taxon>Bacteroidales</taxon>
        <taxon>Prevotellaceae</taxon>
        <taxon>Segatella</taxon>
    </lineage>
</organism>
<comment type="caution">
    <text evidence="2">The sequence shown here is derived from an EMBL/GenBank/DDBJ whole genome shotgun (WGS) entry which is preliminary data.</text>
</comment>
<dbReference type="AlphaFoldDB" id="A0A4Y8VUS2"/>
<dbReference type="EMBL" id="SGVY01000003">
    <property type="protein sequence ID" value="TFH84362.1"/>
    <property type="molecule type" value="Genomic_DNA"/>
</dbReference>
<evidence type="ECO:0000313" key="2">
    <source>
        <dbReference type="EMBL" id="TFH84362.1"/>
    </source>
</evidence>
<name>A0A4Y8VUS2_9BACT</name>
<feature type="signal peptide" evidence="1">
    <location>
        <begin position="1"/>
        <end position="22"/>
    </location>
</feature>
<keyword evidence="3" id="KW-1185">Reference proteome</keyword>
<reference evidence="2 3" key="1">
    <citation type="submission" date="2019-02" db="EMBL/GenBank/DDBJ databases">
        <title>Draft Genome Sequence of the Prevotella sp. BCRC 81118, Isolated from Human Feces.</title>
        <authorList>
            <person name="Huang C.-H."/>
        </authorList>
    </citation>
    <scope>NUCLEOTIDE SEQUENCE [LARGE SCALE GENOMIC DNA]</scope>
    <source>
        <strain evidence="2 3">BCRC 81118</strain>
    </source>
</reference>
<evidence type="ECO:0000256" key="1">
    <source>
        <dbReference type="SAM" id="SignalP"/>
    </source>
</evidence>
<dbReference type="InterPro" id="IPR021457">
    <property type="entry name" value="DUF3108"/>
</dbReference>
<evidence type="ECO:0000313" key="3">
    <source>
        <dbReference type="Proteomes" id="UP000297872"/>
    </source>
</evidence>
<gene>
    <name evidence="2" type="ORF">EXN75_01930</name>
</gene>
<dbReference type="RefSeq" id="WP_118115906.1">
    <property type="nucleotide sequence ID" value="NZ_DAWCZC010000019.1"/>
</dbReference>
<dbReference type="Proteomes" id="UP000297872">
    <property type="component" value="Unassembled WGS sequence"/>
</dbReference>
<dbReference type="GeneID" id="302994054"/>